<dbReference type="InterPro" id="IPR050291">
    <property type="entry name" value="CDF_Transporter"/>
</dbReference>
<evidence type="ECO:0000256" key="5">
    <source>
        <dbReference type="ARBA" id="ARBA00022989"/>
    </source>
</evidence>
<comment type="subcellular location">
    <subcellularLocation>
        <location evidence="1">Membrane</location>
        <topology evidence="1">Multi-pass membrane protein</topology>
    </subcellularLocation>
</comment>
<feature type="compositionally biased region" description="Basic and acidic residues" evidence="8">
    <location>
        <begin position="369"/>
        <end position="402"/>
    </location>
</feature>
<evidence type="ECO:0000256" key="2">
    <source>
        <dbReference type="ARBA" id="ARBA00008873"/>
    </source>
</evidence>
<dbReference type="InterPro" id="IPR058533">
    <property type="entry name" value="Cation_efflux_TM"/>
</dbReference>
<evidence type="ECO:0000313" key="12">
    <source>
        <dbReference type="Proteomes" id="UP000016931"/>
    </source>
</evidence>
<evidence type="ECO:0000313" key="11">
    <source>
        <dbReference type="EMBL" id="EMF17158.1"/>
    </source>
</evidence>
<gene>
    <name evidence="11" type="ORF">SEPMUDRAFT_57302</name>
</gene>
<sequence>MSTSSVTTSADHTRTHAGHSHAGHHHHHHHHGDNAYLTSKNKNDPGVRITRIGLYVNLGMAIAKGAGGYVFNSKALTADAFHSLTDLVSDIMTLATISWSIRPATLRFPMGYGKIESLGALAISFILLGGGIGIGLQAVLALSEQFFPHIHEVLSHLGFLAHSHSHHDHDAGHAAAELGPNINAAWLAAGSIVIKEWLYRATMKVAKEKRSSVLSSNAYHHRIDSLTAFVALFTIIASHFLPGARWLDPVGGLVISGMIVQAGWGNTMSALYELADRGVDEEIREKAQVSAAAAAEANGAEIRGLQGIKSGQNLIFEVEVLVPKDWTVMRTDEVQLAIRDAIAQKVRGTKRVTIKFTTKSTSTAFEDDFVARSDDPEHGADDHGDHDHGHANGHATEDDKRK</sequence>
<dbReference type="PANTHER" id="PTHR43840:SF15">
    <property type="entry name" value="MITOCHONDRIAL METAL TRANSPORTER 1-RELATED"/>
    <property type="match status" value="1"/>
</dbReference>
<feature type="transmembrane region" description="Helical" evidence="9">
    <location>
        <begin position="118"/>
        <end position="140"/>
    </location>
</feature>
<comment type="similarity">
    <text evidence="2">Belongs to the cation diffusion facilitator (CDF) transporter (TC 2.A.4) family. SLC30A subfamily.</text>
</comment>
<dbReference type="GO" id="GO:0098771">
    <property type="term" value="P:inorganic ion homeostasis"/>
    <property type="evidence" value="ECO:0007669"/>
    <property type="project" value="UniProtKB-ARBA"/>
</dbReference>
<feature type="compositionally biased region" description="Basic residues" evidence="8">
    <location>
        <begin position="15"/>
        <end position="31"/>
    </location>
</feature>
<evidence type="ECO:0000256" key="1">
    <source>
        <dbReference type="ARBA" id="ARBA00004141"/>
    </source>
</evidence>
<evidence type="ECO:0000256" key="3">
    <source>
        <dbReference type="ARBA" id="ARBA00022448"/>
    </source>
</evidence>
<dbReference type="GeneID" id="27906566"/>
<feature type="region of interest" description="Disordered" evidence="8">
    <location>
        <begin position="365"/>
        <end position="402"/>
    </location>
</feature>
<dbReference type="AlphaFoldDB" id="N1QMI6"/>
<dbReference type="Gene3D" id="3.30.70.1350">
    <property type="entry name" value="Cation efflux protein, cytoplasmic domain"/>
    <property type="match status" value="1"/>
</dbReference>
<dbReference type="GO" id="GO:0016020">
    <property type="term" value="C:membrane"/>
    <property type="evidence" value="ECO:0007669"/>
    <property type="project" value="UniProtKB-SubCell"/>
</dbReference>
<dbReference type="Pfam" id="PF01545">
    <property type="entry name" value="Cation_efflux"/>
    <property type="match status" value="1"/>
</dbReference>
<dbReference type="GO" id="GO:0008324">
    <property type="term" value="F:monoatomic cation transmembrane transporter activity"/>
    <property type="evidence" value="ECO:0007669"/>
    <property type="project" value="InterPro"/>
</dbReference>
<keyword evidence="3" id="KW-0813">Transport</keyword>
<keyword evidence="5 9" id="KW-1133">Transmembrane helix</keyword>
<dbReference type="EMBL" id="KB456260">
    <property type="protein sequence ID" value="EMF17158.1"/>
    <property type="molecule type" value="Genomic_DNA"/>
</dbReference>
<dbReference type="SUPFAM" id="SSF160240">
    <property type="entry name" value="Cation efflux protein cytoplasmic domain-like"/>
    <property type="match status" value="1"/>
</dbReference>
<feature type="compositionally biased region" description="Polar residues" evidence="8">
    <location>
        <begin position="1"/>
        <end position="10"/>
    </location>
</feature>
<evidence type="ECO:0000259" key="10">
    <source>
        <dbReference type="Pfam" id="PF01545"/>
    </source>
</evidence>
<evidence type="ECO:0000256" key="8">
    <source>
        <dbReference type="SAM" id="MobiDB-lite"/>
    </source>
</evidence>
<dbReference type="InterPro" id="IPR027469">
    <property type="entry name" value="Cation_efflux_TMD_sf"/>
</dbReference>
<dbReference type="InterPro" id="IPR002524">
    <property type="entry name" value="Cation_efflux"/>
</dbReference>
<dbReference type="FunFam" id="3.30.70.1350:FF:000010">
    <property type="entry name" value="Cation efflux family protein, putative"/>
    <property type="match status" value="1"/>
</dbReference>
<dbReference type="STRING" id="692275.N1QMI6"/>
<dbReference type="OMA" id="VGIGWHS"/>
<dbReference type="RefSeq" id="XP_016765279.1">
    <property type="nucleotide sequence ID" value="XM_016909429.1"/>
</dbReference>
<evidence type="ECO:0000256" key="7">
    <source>
        <dbReference type="ARBA" id="ARBA00023136"/>
    </source>
</evidence>
<dbReference type="eggNOG" id="KOG1485">
    <property type="taxonomic scope" value="Eukaryota"/>
</dbReference>
<feature type="region of interest" description="Disordered" evidence="8">
    <location>
        <begin position="1"/>
        <end position="40"/>
    </location>
</feature>
<feature type="domain" description="Cation efflux protein transmembrane" evidence="10">
    <location>
        <begin position="52"/>
        <end position="274"/>
    </location>
</feature>
<evidence type="ECO:0000256" key="9">
    <source>
        <dbReference type="SAM" id="Phobius"/>
    </source>
</evidence>
<dbReference type="OrthoDB" id="435980at2759"/>
<proteinExistence type="inferred from homology"/>
<dbReference type="GO" id="GO:0005739">
    <property type="term" value="C:mitochondrion"/>
    <property type="evidence" value="ECO:0007669"/>
    <property type="project" value="UniProtKB-ARBA"/>
</dbReference>
<evidence type="ECO:0000256" key="6">
    <source>
        <dbReference type="ARBA" id="ARBA00023065"/>
    </source>
</evidence>
<dbReference type="InterPro" id="IPR036837">
    <property type="entry name" value="Cation_efflux_CTD_sf"/>
</dbReference>
<keyword evidence="4 9" id="KW-0812">Transmembrane</keyword>
<dbReference type="Gene3D" id="1.20.1510.10">
    <property type="entry name" value="Cation efflux protein transmembrane domain"/>
    <property type="match status" value="1"/>
</dbReference>
<organism evidence="11 12">
    <name type="scientific">Sphaerulina musiva (strain SO2202)</name>
    <name type="common">Poplar stem canker fungus</name>
    <name type="synonym">Septoria musiva</name>
    <dbReference type="NCBI Taxonomy" id="692275"/>
    <lineage>
        <taxon>Eukaryota</taxon>
        <taxon>Fungi</taxon>
        <taxon>Dikarya</taxon>
        <taxon>Ascomycota</taxon>
        <taxon>Pezizomycotina</taxon>
        <taxon>Dothideomycetes</taxon>
        <taxon>Dothideomycetidae</taxon>
        <taxon>Mycosphaerellales</taxon>
        <taxon>Mycosphaerellaceae</taxon>
        <taxon>Sphaerulina</taxon>
    </lineage>
</organism>
<keyword evidence="7 9" id="KW-0472">Membrane</keyword>
<keyword evidence="12" id="KW-1185">Reference proteome</keyword>
<accession>N1QMI6</accession>
<dbReference type="HOGENOM" id="CLU_013430_12_1_1"/>
<evidence type="ECO:0000256" key="4">
    <source>
        <dbReference type="ARBA" id="ARBA00022692"/>
    </source>
</evidence>
<name>N1QMI6_SPHMS</name>
<dbReference type="FunFam" id="1.20.1510.10:FF:000013">
    <property type="entry name" value="Cation efflux family protein"/>
    <property type="match status" value="1"/>
</dbReference>
<dbReference type="PANTHER" id="PTHR43840">
    <property type="entry name" value="MITOCHONDRIAL METAL TRANSPORTER 1-RELATED"/>
    <property type="match status" value="1"/>
</dbReference>
<protein>
    <submittedName>
        <fullName evidence="11">Cation_efflux-domain-containing protein</fullName>
    </submittedName>
</protein>
<keyword evidence="6" id="KW-0406">Ion transport</keyword>
<dbReference type="GO" id="GO:0030003">
    <property type="term" value="P:intracellular monoatomic cation homeostasis"/>
    <property type="evidence" value="ECO:0007669"/>
    <property type="project" value="UniProtKB-ARBA"/>
</dbReference>
<dbReference type="NCBIfam" id="TIGR01297">
    <property type="entry name" value="CDF"/>
    <property type="match status" value="1"/>
</dbReference>
<dbReference type="Proteomes" id="UP000016931">
    <property type="component" value="Unassembled WGS sequence"/>
</dbReference>
<reference evidence="11 12" key="1">
    <citation type="journal article" date="2012" name="PLoS Pathog.">
        <title>Diverse lifestyles and strategies of plant pathogenesis encoded in the genomes of eighteen Dothideomycetes fungi.</title>
        <authorList>
            <person name="Ohm R.A."/>
            <person name="Feau N."/>
            <person name="Henrissat B."/>
            <person name="Schoch C.L."/>
            <person name="Horwitz B.A."/>
            <person name="Barry K.W."/>
            <person name="Condon B.J."/>
            <person name="Copeland A.C."/>
            <person name="Dhillon B."/>
            <person name="Glaser F."/>
            <person name="Hesse C.N."/>
            <person name="Kosti I."/>
            <person name="LaButti K."/>
            <person name="Lindquist E.A."/>
            <person name="Lucas S."/>
            <person name="Salamov A.A."/>
            <person name="Bradshaw R.E."/>
            <person name="Ciuffetti L."/>
            <person name="Hamelin R.C."/>
            <person name="Kema G.H.J."/>
            <person name="Lawrence C."/>
            <person name="Scott J.A."/>
            <person name="Spatafora J.W."/>
            <person name="Turgeon B.G."/>
            <person name="de Wit P.J.G.M."/>
            <person name="Zhong S."/>
            <person name="Goodwin S.B."/>
            <person name="Grigoriev I.V."/>
        </authorList>
    </citation>
    <scope>NUCLEOTIDE SEQUENCE [LARGE SCALE GENOMIC DNA]</scope>
    <source>
        <strain evidence="11 12">SO2202</strain>
    </source>
</reference>
<dbReference type="SUPFAM" id="SSF161111">
    <property type="entry name" value="Cation efflux protein transmembrane domain-like"/>
    <property type="match status" value="1"/>
</dbReference>